<dbReference type="InterPro" id="IPR018228">
    <property type="entry name" value="DNase_TatD-rel_CS"/>
</dbReference>
<evidence type="ECO:0000256" key="2">
    <source>
        <dbReference type="ARBA" id="ARBA00022723"/>
    </source>
</evidence>
<comment type="similarity">
    <text evidence="1">Belongs to the metallo-dependent hydrolases superfamily. TatD-type hydrolase family.</text>
</comment>
<gene>
    <name evidence="5" type="ORF">CHH28_11425</name>
</gene>
<dbReference type="InterPro" id="IPR001130">
    <property type="entry name" value="TatD-like"/>
</dbReference>
<evidence type="ECO:0000313" key="5">
    <source>
        <dbReference type="EMBL" id="ASP39248.1"/>
    </source>
</evidence>
<feature type="binding site" evidence="4">
    <location>
        <position position="105"/>
    </location>
    <ligand>
        <name>a divalent metal cation</name>
        <dbReference type="ChEBI" id="CHEBI:60240"/>
        <label>1</label>
    </ligand>
</feature>
<accession>A0A222FJR8</accession>
<evidence type="ECO:0000256" key="4">
    <source>
        <dbReference type="PIRSR" id="PIRSR005902-1"/>
    </source>
</evidence>
<dbReference type="OrthoDB" id="9810005at2"/>
<dbReference type="Proteomes" id="UP000202440">
    <property type="component" value="Chromosome"/>
</dbReference>
<keyword evidence="3 5" id="KW-0378">Hydrolase</keyword>
<evidence type="ECO:0000256" key="3">
    <source>
        <dbReference type="ARBA" id="ARBA00022801"/>
    </source>
</evidence>
<protein>
    <submittedName>
        <fullName evidence="5">Hydrolase TatD</fullName>
    </submittedName>
</protein>
<sequence>MSKKKRRDIPHYSLPIIETHFHLDYLKEDPAEDILAQARAIGVERFMTISVEPDNMPTALSLAQQHDDVYATLGVHPHEAAKYDDACEAYILTHAIHDKVVAVGEIGLDYYYDHCDRQVQRQHFARQLELAIECQLPVVIHTRDADDDTIAILNEYAPQMANKGVIHSFTSGIELAQRAVELGFCLGINGIVTFNRADNVREVVAATPIDHLLLETDAPFLTPIPFRGIENAPKYLPFVAEKIAEVKELSVEQVLQATYQNSLRTFFNGV</sequence>
<dbReference type="PANTHER" id="PTHR46124">
    <property type="entry name" value="D-AMINOACYL-TRNA DEACYLASE"/>
    <property type="match status" value="1"/>
</dbReference>
<feature type="binding site" evidence="4">
    <location>
        <position position="20"/>
    </location>
    <ligand>
        <name>a divalent metal cation</name>
        <dbReference type="ChEBI" id="CHEBI:60240"/>
        <label>1</label>
    </ligand>
</feature>
<proteinExistence type="inferred from homology"/>
<dbReference type="PIRSF" id="PIRSF005902">
    <property type="entry name" value="DNase_TatD"/>
    <property type="match status" value="1"/>
</dbReference>
<dbReference type="PANTHER" id="PTHR46124:SF2">
    <property type="entry name" value="D-AMINOACYL-TRNA DEACYLASE"/>
    <property type="match status" value="1"/>
</dbReference>
<feature type="binding site" evidence="4">
    <location>
        <position position="22"/>
    </location>
    <ligand>
        <name>a divalent metal cation</name>
        <dbReference type="ChEBI" id="CHEBI:60240"/>
        <label>1</label>
    </ligand>
</feature>
<dbReference type="PROSITE" id="PS01090">
    <property type="entry name" value="TATD_2"/>
    <property type="match status" value="1"/>
</dbReference>
<organism evidence="5 6">
    <name type="scientific">Bacterioplanes sanyensis</name>
    <dbReference type="NCBI Taxonomy" id="1249553"/>
    <lineage>
        <taxon>Bacteria</taxon>
        <taxon>Pseudomonadati</taxon>
        <taxon>Pseudomonadota</taxon>
        <taxon>Gammaproteobacteria</taxon>
        <taxon>Oceanospirillales</taxon>
        <taxon>Oceanospirillaceae</taxon>
        <taxon>Bacterioplanes</taxon>
    </lineage>
</organism>
<dbReference type="InterPro" id="IPR032466">
    <property type="entry name" value="Metal_Hydrolase"/>
</dbReference>
<dbReference type="Pfam" id="PF01026">
    <property type="entry name" value="TatD_DNase"/>
    <property type="match status" value="1"/>
</dbReference>
<dbReference type="SUPFAM" id="SSF51556">
    <property type="entry name" value="Metallo-dependent hydrolases"/>
    <property type="match status" value="1"/>
</dbReference>
<dbReference type="PROSITE" id="PS01091">
    <property type="entry name" value="TATD_3"/>
    <property type="match status" value="1"/>
</dbReference>
<feature type="binding site" evidence="4">
    <location>
        <position position="141"/>
    </location>
    <ligand>
        <name>a divalent metal cation</name>
        <dbReference type="ChEBI" id="CHEBI:60240"/>
        <label>2</label>
    </ligand>
</feature>
<dbReference type="RefSeq" id="WP_094060428.1">
    <property type="nucleotide sequence ID" value="NZ_CP022530.1"/>
</dbReference>
<dbReference type="GO" id="GO:0004536">
    <property type="term" value="F:DNA nuclease activity"/>
    <property type="evidence" value="ECO:0007669"/>
    <property type="project" value="InterPro"/>
</dbReference>
<feature type="binding site" evidence="4">
    <location>
        <position position="217"/>
    </location>
    <ligand>
        <name>a divalent metal cation</name>
        <dbReference type="ChEBI" id="CHEBI:60240"/>
        <label>1</label>
    </ligand>
</feature>
<dbReference type="EMBL" id="CP022530">
    <property type="protein sequence ID" value="ASP39248.1"/>
    <property type="molecule type" value="Genomic_DNA"/>
</dbReference>
<reference evidence="5 6" key="1">
    <citation type="submission" date="2017-07" db="EMBL/GenBank/DDBJ databases">
        <title>Annotated genome sequence of Bacterioplanes sanyensis isolated from Red Sea.</title>
        <authorList>
            <person name="Rehman Z.U."/>
        </authorList>
    </citation>
    <scope>NUCLEOTIDE SEQUENCE [LARGE SCALE GENOMIC DNA]</scope>
    <source>
        <strain evidence="5 6">NV9</strain>
    </source>
</reference>
<dbReference type="FunFam" id="3.20.20.140:FF:000005">
    <property type="entry name" value="TatD family hydrolase"/>
    <property type="match status" value="1"/>
</dbReference>
<evidence type="ECO:0000313" key="6">
    <source>
        <dbReference type="Proteomes" id="UP000202440"/>
    </source>
</evidence>
<keyword evidence="2 4" id="KW-0479">Metal-binding</keyword>
<dbReference type="Gene3D" id="3.20.20.140">
    <property type="entry name" value="Metal-dependent hydrolases"/>
    <property type="match status" value="1"/>
</dbReference>
<name>A0A222FJR8_9GAMM</name>
<evidence type="ECO:0000256" key="1">
    <source>
        <dbReference type="ARBA" id="ARBA00009275"/>
    </source>
</evidence>
<dbReference type="CDD" id="cd01310">
    <property type="entry name" value="TatD_DNAse"/>
    <property type="match status" value="1"/>
</dbReference>
<keyword evidence="6" id="KW-1185">Reference proteome</keyword>
<dbReference type="GO" id="GO:0046872">
    <property type="term" value="F:metal ion binding"/>
    <property type="evidence" value="ECO:0007669"/>
    <property type="project" value="UniProtKB-KW"/>
</dbReference>
<dbReference type="InterPro" id="IPR015991">
    <property type="entry name" value="TatD/YcfH-like"/>
</dbReference>
<dbReference type="GO" id="GO:0016788">
    <property type="term" value="F:hydrolase activity, acting on ester bonds"/>
    <property type="evidence" value="ECO:0007669"/>
    <property type="project" value="InterPro"/>
</dbReference>
<dbReference type="AlphaFoldDB" id="A0A222FJR8"/>
<feature type="binding site" evidence="4">
    <location>
        <position position="167"/>
    </location>
    <ligand>
        <name>a divalent metal cation</name>
        <dbReference type="ChEBI" id="CHEBI:60240"/>
        <label>2</label>
    </ligand>
</feature>
<dbReference type="NCBIfam" id="TIGR00010">
    <property type="entry name" value="YchF/TatD family DNA exonuclease"/>
    <property type="match status" value="1"/>
</dbReference>
<dbReference type="KEGG" id="bsan:CHH28_11425"/>